<evidence type="ECO:0000256" key="1">
    <source>
        <dbReference type="SAM" id="MobiDB-lite"/>
    </source>
</evidence>
<keyword evidence="3" id="KW-1185">Reference proteome</keyword>
<gene>
    <name evidence="2" type="ORF">FH972_024578</name>
</gene>
<accession>A0A5N6L0Y1</accession>
<feature type="compositionally biased region" description="Polar residues" evidence="1">
    <location>
        <begin position="83"/>
        <end position="97"/>
    </location>
</feature>
<comment type="caution">
    <text evidence="2">The sequence shown here is derived from an EMBL/GenBank/DDBJ whole genome shotgun (WGS) entry which is preliminary data.</text>
</comment>
<dbReference type="Proteomes" id="UP000327013">
    <property type="component" value="Unassembled WGS sequence"/>
</dbReference>
<name>A0A5N6L0Y1_9ROSI</name>
<feature type="compositionally biased region" description="Polar residues" evidence="1">
    <location>
        <begin position="64"/>
        <end position="76"/>
    </location>
</feature>
<protein>
    <submittedName>
        <fullName evidence="2">Uncharacterized protein</fullName>
    </submittedName>
</protein>
<organism evidence="2 3">
    <name type="scientific">Carpinus fangiana</name>
    <dbReference type="NCBI Taxonomy" id="176857"/>
    <lineage>
        <taxon>Eukaryota</taxon>
        <taxon>Viridiplantae</taxon>
        <taxon>Streptophyta</taxon>
        <taxon>Embryophyta</taxon>
        <taxon>Tracheophyta</taxon>
        <taxon>Spermatophyta</taxon>
        <taxon>Magnoliopsida</taxon>
        <taxon>eudicotyledons</taxon>
        <taxon>Gunneridae</taxon>
        <taxon>Pentapetalae</taxon>
        <taxon>rosids</taxon>
        <taxon>fabids</taxon>
        <taxon>Fagales</taxon>
        <taxon>Betulaceae</taxon>
        <taxon>Carpinus</taxon>
    </lineage>
</organism>
<evidence type="ECO:0000313" key="3">
    <source>
        <dbReference type="Proteomes" id="UP000327013"/>
    </source>
</evidence>
<reference evidence="2 3" key="1">
    <citation type="submission" date="2019-06" db="EMBL/GenBank/DDBJ databases">
        <title>A chromosomal-level reference genome of Carpinus fangiana (Coryloideae, Betulaceae).</title>
        <authorList>
            <person name="Yang X."/>
            <person name="Wang Z."/>
            <person name="Zhang L."/>
            <person name="Hao G."/>
            <person name="Liu J."/>
            <person name="Yang Y."/>
        </authorList>
    </citation>
    <scope>NUCLEOTIDE SEQUENCE [LARGE SCALE GENOMIC DNA]</scope>
    <source>
        <strain evidence="2">Cfa_2016G</strain>
        <tissue evidence="2">Leaf</tissue>
    </source>
</reference>
<proteinExistence type="predicted"/>
<feature type="compositionally biased region" description="Basic residues" evidence="1">
    <location>
        <begin position="1"/>
        <end position="15"/>
    </location>
</feature>
<dbReference type="EMBL" id="VIBQ01000017">
    <property type="protein sequence ID" value="KAB8360844.1"/>
    <property type="molecule type" value="Genomic_DNA"/>
</dbReference>
<dbReference type="AlphaFoldDB" id="A0A5N6L0Y1"/>
<evidence type="ECO:0000313" key="2">
    <source>
        <dbReference type="EMBL" id="KAB8360844.1"/>
    </source>
</evidence>
<sequence>MPPKKRGNKRSKTTHPNHTSVIPSPPPTSPSVDTNKVTPSPKEPINNALADPFTKPSSKENKVKQNYSSPTSNDTPPSGPGKATQSGMTTRRSSAASATEPISAPTSVDENQPTNNYILACVSCQRMMHVTTPATLLPTANWAADRFVPVCCASCTASMAASFPLPLGSDTSGKNENEERRRLGGEQYRMRLHPQLLQGWELFQVARAVFGVGMADNPALRPVWSAVKAWEALMEGHEGGVGEGTTGVEGVGLNVGGAEGVRKYQVLTKIQKGFFTDEVTEVVNSAAGKGTGVGKWKSVPKEA</sequence>
<feature type="region of interest" description="Disordered" evidence="1">
    <location>
        <begin position="1"/>
        <end position="111"/>
    </location>
</feature>